<keyword evidence="9" id="KW-0762">Sugar transport</keyword>
<name>A0ABD5YAZ1_9EURY</name>
<evidence type="ECO:0000256" key="10">
    <source>
        <dbReference type="ARBA" id="ARBA00022679"/>
    </source>
</evidence>
<evidence type="ECO:0000256" key="16">
    <source>
        <dbReference type="PIRSR" id="PIRSR000732-1"/>
    </source>
</evidence>
<dbReference type="InterPro" id="IPR008279">
    <property type="entry name" value="PEP-util_enz_mobile_dom"/>
</dbReference>
<dbReference type="InterPro" id="IPR000121">
    <property type="entry name" value="PEP_util_C"/>
</dbReference>
<comment type="caution">
    <text evidence="22">The sequence shown here is derived from an EMBL/GenBank/DDBJ whole genome shotgun (WGS) entry which is preliminary data.</text>
</comment>
<evidence type="ECO:0000313" key="23">
    <source>
        <dbReference type="Proteomes" id="UP001596432"/>
    </source>
</evidence>
<evidence type="ECO:0000256" key="12">
    <source>
        <dbReference type="ARBA" id="ARBA00022723"/>
    </source>
</evidence>
<dbReference type="NCBIfam" id="TIGR01417">
    <property type="entry name" value="PTS_I_fam"/>
    <property type="match status" value="1"/>
</dbReference>
<evidence type="ECO:0000256" key="8">
    <source>
        <dbReference type="ARBA" id="ARBA00022490"/>
    </source>
</evidence>
<dbReference type="EC" id="2.7.3.9" evidence="5"/>
<accession>A0ABD5YAZ1</accession>
<evidence type="ECO:0000259" key="21">
    <source>
        <dbReference type="Pfam" id="PF05524"/>
    </source>
</evidence>
<dbReference type="GO" id="GO:0046872">
    <property type="term" value="F:metal ion binding"/>
    <property type="evidence" value="ECO:0007669"/>
    <property type="project" value="UniProtKB-KW"/>
</dbReference>
<dbReference type="AlphaFoldDB" id="A0ABD5YAZ1"/>
<evidence type="ECO:0000256" key="9">
    <source>
        <dbReference type="ARBA" id="ARBA00022597"/>
    </source>
</evidence>
<evidence type="ECO:0000256" key="18">
    <source>
        <dbReference type="PIRSR" id="PIRSR000732-3"/>
    </source>
</evidence>
<reference evidence="22 23" key="1">
    <citation type="journal article" date="2019" name="Int. J. Syst. Evol. Microbiol.">
        <title>The Global Catalogue of Microorganisms (GCM) 10K type strain sequencing project: providing services to taxonomists for standard genome sequencing and annotation.</title>
        <authorList>
            <consortium name="The Broad Institute Genomics Platform"/>
            <consortium name="The Broad Institute Genome Sequencing Center for Infectious Disease"/>
            <person name="Wu L."/>
            <person name="Ma J."/>
        </authorList>
    </citation>
    <scope>NUCLEOTIDE SEQUENCE [LARGE SCALE GENOMIC DNA]</scope>
    <source>
        <strain evidence="22 23">XZYJT29</strain>
    </source>
</reference>
<evidence type="ECO:0000256" key="3">
    <source>
        <dbReference type="ARBA" id="ARBA00004496"/>
    </source>
</evidence>
<dbReference type="GO" id="GO:0005737">
    <property type="term" value="C:cytoplasm"/>
    <property type="evidence" value="ECO:0007669"/>
    <property type="project" value="UniProtKB-SubCell"/>
</dbReference>
<evidence type="ECO:0000259" key="19">
    <source>
        <dbReference type="Pfam" id="PF00391"/>
    </source>
</evidence>
<proteinExistence type="inferred from homology"/>
<keyword evidence="12 18" id="KW-0479">Metal-binding</keyword>
<feature type="binding site" evidence="18">
    <location>
        <position position="435"/>
    </location>
    <ligand>
        <name>Mg(2+)</name>
        <dbReference type="ChEBI" id="CHEBI:18420"/>
    </ligand>
</feature>
<keyword evidence="23" id="KW-1185">Reference proteome</keyword>
<feature type="domain" description="PEP-utilising enzyme C-terminal" evidence="20">
    <location>
        <begin position="248"/>
        <end position="545"/>
    </location>
</feature>
<evidence type="ECO:0000256" key="5">
    <source>
        <dbReference type="ARBA" id="ARBA00012232"/>
    </source>
</evidence>
<dbReference type="PRINTS" id="PR01736">
    <property type="entry name" value="PHPHTRNFRASE"/>
</dbReference>
<dbReference type="InterPro" id="IPR040442">
    <property type="entry name" value="Pyrv_kinase-like_dom_sf"/>
</dbReference>
<dbReference type="Gene3D" id="3.20.20.60">
    <property type="entry name" value="Phosphoenolpyruvate-binding domains"/>
    <property type="match status" value="1"/>
</dbReference>
<dbReference type="PANTHER" id="PTHR46244:SF6">
    <property type="entry name" value="PHOSPHOENOLPYRUVATE-PROTEIN PHOSPHOTRANSFERASE"/>
    <property type="match status" value="1"/>
</dbReference>
<dbReference type="InterPro" id="IPR050499">
    <property type="entry name" value="PEP-utilizing_PTS_enzyme"/>
</dbReference>
<keyword evidence="11" id="KW-0598">Phosphotransferase system</keyword>
<evidence type="ECO:0000256" key="13">
    <source>
        <dbReference type="ARBA" id="ARBA00022777"/>
    </source>
</evidence>
<evidence type="ECO:0000256" key="14">
    <source>
        <dbReference type="ARBA" id="ARBA00022842"/>
    </source>
</evidence>
<dbReference type="Pfam" id="PF02896">
    <property type="entry name" value="PEP-utilizers_C"/>
    <property type="match status" value="1"/>
</dbReference>
<dbReference type="InterPro" id="IPR024692">
    <property type="entry name" value="PTS_EI"/>
</dbReference>
<dbReference type="InterPro" id="IPR036618">
    <property type="entry name" value="PtsI_HPr-bd_sf"/>
</dbReference>
<evidence type="ECO:0000313" key="22">
    <source>
        <dbReference type="EMBL" id="MFC7141489.1"/>
    </source>
</evidence>
<feature type="binding site" evidence="18">
    <location>
        <position position="459"/>
    </location>
    <ligand>
        <name>Mg(2+)</name>
        <dbReference type="ChEBI" id="CHEBI:18420"/>
    </ligand>
</feature>
<dbReference type="GO" id="GO:0016301">
    <property type="term" value="F:kinase activity"/>
    <property type="evidence" value="ECO:0007669"/>
    <property type="project" value="UniProtKB-KW"/>
</dbReference>
<dbReference type="RefSeq" id="WP_274322569.1">
    <property type="nucleotide sequence ID" value="NZ_CP118158.1"/>
</dbReference>
<comment type="catalytic activity">
    <reaction evidence="1">
        <text>L-histidyl-[protein] + phosphoenolpyruvate = N(pros)-phospho-L-histidyl-[protein] + pyruvate</text>
        <dbReference type="Rhea" id="RHEA:23880"/>
        <dbReference type="Rhea" id="RHEA-COMP:9745"/>
        <dbReference type="Rhea" id="RHEA-COMP:9746"/>
        <dbReference type="ChEBI" id="CHEBI:15361"/>
        <dbReference type="ChEBI" id="CHEBI:29979"/>
        <dbReference type="ChEBI" id="CHEBI:58702"/>
        <dbReference type="ChEBI" id="CHEBI:64837"/>
        <dbReference type="EC" id="2.7.3.9"/>
    </reaction>
</comment>
<feature type="domain" description="Phosphotransferase system enzyme I N-terminal" evidence="21">
    <location>
        <begin position="11"/>
        <end position="128"/>
    </location>
</feature>
<protein>
    <recommendedName>
        <fullName evidence="6">Phosphoenolpyruvate-protein phosphotransferase</fullName>
        <ecNumber evidence="5">2.7.3.9</ecNumber>
    </recommendedName>
    <alternativeName>
        <fullName evidence="15">Phosphotransferase system, enzyme I</fullName>
    </alternativeName>
</protein>
<dbReference type="SUPFAM" id="SSF47831">
    <property type="entry name" value="Enzyme I of the PEP:sugar phosphotransferase system HPr-binding (sub)domain"/>
    <property type="match status" value="1"/>
</dbReference>
<dbReference type="Gene3D" id="3.50.30.10">
    <property type="entry name" value="Phosphohistidine domain"/>
    <property type="match status" value="1"/>
</dbReference>
<feature type="binding site" evidence="17">
    <location>
        <begin position="458"/>
        <end position="459"/>
    </location>
    <ligand>
        <name>phosphoenolpyruvate</name>
        <dbReference type="ChEBI" id="CHEBI:58702"/>
    </ligand>
</feature>
<evidence type="ECO:0000256" key="1">
    <source>
        <dbReference type="ARBA" id="ARBA00000683"/>
    </source>
</evidence>
<evidence type="ECO:0000256" key="2">
    <source>
        <dbReference type="ARBA" id="ARBA00001946"/>
    </source>
</evidence>
<feature type="active site" description="Tele-phosphohistidine intermediate" evidence="16">
    <location>
        <position position="190"/>
    </location>
</feature>
<feature type="binding site" evidence="17">
    <location>
        <position position="469"/>
    </location>
    <ligand>
        <name>phosphoenolpyruvate</name>
        <dbReference type="ChEBI" id="CHEBI:58702"/>
    </ligand>
</feature>
<dbReference type="InterPro" id="IPR015813">
    <property type="entry name" value="Pyrv/PenolPyrv_kinase-like_dom"/>
</dbReference>
<evidence type="ECO:0000256" key="7">
    <source>
        <dbReference type="ARBA" id="ARBA00022448"/>
    </source>
</evidence>
<evidence type="ECO:0000256" key="6">
    <source>
        <dbReference type="ARBA" id="ARBA00016544"/>
    </source>
</evidence>
<dbReference type="InterPro" id="IPR008731">
    <property type="entry name" value="PTS_EIN"/>
</dbReference>
<keyword evidence="7" id="KW-0813">Transport</keyword>
<dbReference type="PANTHER" id="PTHR46244">
    <property type="entry name" value="PHOSPHOENOLPYRUVATE-PROTEIN PHOSPHOTRANSFERASE"/>
    <property type="match status" value="1"/>
</dbReference>
<keyword evidence="14 18" id="KW-0460">Magnesium</keyword>
<evidence type="ECO:0000256" key="4">
    <source>
        <dbReference type="ARBA" id="ARBA00007837"/>
    </source>
</evidence>
<dbReference type="Proteomes" id="UP001596432">
    <property type="component" value="Unassembled WGS sequence"/>
</dbReference>
<dbReference type="PIRSF" id="PIRSF000732">
    <property type="entry name" value="PTS_enzyme_I"/>
    <property type="match status" value="1"/>
</dbReference>
<dbReference type="GO" id="GO:0009401">
    <property type="term" value="P:phosphoenolpyruvate-dependent sugar phosphotransferase system"/>
    <property type="evidence" value="ECO:0007669"/>
    <property type="project" value="UniProtKB-KW"/>
</dbReference>
<dbReference type="Gene3D" id="1.10.274.10">
    <property type="entry name" value="PtsI, HPr-binding domain"/>
    <property type="match status" value="1"/>
</dbReference>
<evidence type="ECO:0000259" key="20">
    <source>
        <dbReference type="Pfam" id="PF02896"/>
    </source>
</evidence>
<dbReference type="InterPro" id="IPR036637">
    <property type="entry name" value="Phosphohistidine_dom_sf"/>
</dbReference>
<keyword evidence="8" id="KW-0963">Cytoplasm</keyword>
<comment type="subcellular location">
    <subcellularLocation>
        <location evidence="3">Cytoplasm</location>
    </subcellularLocation>
</comment>
<feature type="binding site" evidence="17">
    <location>
        <position position="291"/>
    </location>
    <ligand>
        <name>phosphoenolpyruvate</name>
        <dbReference type="ChEBI" id="CHEBI:58702"/>
    </ligand>
</feature>
<dbReference type="Pfam" id="PF00391">
    <property type="entry name" value="PEP-utilizers"/>
    <property type="match status" value="1"/>
</dbReference>
<dbReference type="SUPFAM" id="SSF51621">
    <property type="entry name" value="Phosphoenolpyruvate/pyruvate domain"/>
    <property type="match status" value="1"/>
</dbReference>
<evidence type="ECO:0000256" key="11">
    <source>
        <dbReference type="ARBA" id="ARBA00022683"/>
    </source>
</evidence>
<feature type="domain" description="PEP-utilising enzyme mobile" evidence="19">
    <location>
        <begin position="154"/>
        <end position="226"/>
    </location>
</feature>
<sequence>MTGRRVFEGEGLTPLAGAGPIHRYRPDAGIAVEAVEADDPAAERERFQAARDAALADLEALESRTADATGDAEADVFRTHRAFLTDPTLEGAVFDGIDEGRTAQAAVDEAFDAVIAAFEANDGRVAERSDDLRDLRERLLADLTDTASDLSSVPSGAVVVTSELRPSDIGALDADDVAGLVSARGSPTSHAAILARATEIPAVVGVDISLDDLGGGTRALVDGTTGRFVVAPSDAEVASAGSDAAADAGAVVDAPVETADGVSVAVTANASTPAAAARATEHGADGIGLCRTEFCFAGRDAPPTEAEQYETYRATLDAAPSSRVVVRTLDVGGDKAVPGLGGGGAPTLDGGESAAGPLGRRGIRRSLADHAGAFETQLRALLRASADCDGLCVMFPMVSTVDEFRTARERLRGVAADLDADGVAHGDPDVGAMVETPAATLLADELAAEADFLGIGTNDLTQYVMAAGRDCEAVADLHDGRQPAVLRAIATVARSARGRDCRLEVCGELAADTALTPFLAGLGVDELSVSPVSVPPVKAAVRAVDTNDTTVEELLGAPTRSAVEDLLSE</sequence>
<comment type="similarity">
    <text evidence="4">Belongs to the PEP-utilizing enzyme family.</text>
</comment>
<organism evidence="22 23">
    <name type="scientific">Halosimplex aquaticum</name>
    <dbReference type="NCBI Taxonomy" id="3026162"/>
    <lineage>
        <taxon>Archaea</taxon>
        <taxon>Methanobacteriati</taxon>
        <taxon>Methanobacteriota</taxon>
        <taxon>Stenosarchaea group</taxon>
        <taxon>Halobacteria</taxon>
        <taxon>Halobacteriales</taxon>
        <taxon>Haloarculaceae</taxon>
        <taxon>Halosimplex</taxon>
    </lineage>
</organism>
<comment type="cofactor">
    <cofactor evidence="2 18">
        <name>Mg(2+)</name>
        <dbReference type="ChEBI" id="CHEBI:18420"/>
    </cofactor>
</comment>
<feature type="active site" description="Proton donor" evidence="16">
    <location>
        <position position="506"/>
    </location>
</feature>
<dbReference type="InterPro" id="IPR006318">
    <property type="entry name" value="PTS_EI-like"/>
</dbReference>
<evidence type="ECO:0000256" key="15">
    <source>
        <dbReference type="ARBA" id="ARBA00033235"/>
    </source>
</evidence>
<keyword evidence="13" id="KW-0418">Kinase</keyword>
<dbReference type="SUPFAM" id="SSF52009">
    <property type="entry name" value="Phosphohistidine domain"/>
    <property type="match status" value="1"/>
</dbReference>
<keyword evidence="10 22" id="KW-0808">Transferase</keyword>
<gene>
    <name evidence="22" type="primary">ptsP</name>
    <name evidence="22" type="ORF">ACFQMA_16820</name>
</gene>
<feature type="binding site" evidence="17">
    <location>
        <position position="327"/>
    </location>
    <ligand>
        <name>phosphoenolpyruvate</name>
        <dbReference type="ChEBI" id="CHEBI:58702"/>
    </ligand>
</feature>
<dbReference type="GeneID" id="78821802"/>
<dbReference type="EMBL" id="JBHTAS010000001">
    <property type="protein sequence ID" value="MFC7141489.1"/>
    <property type="molecule type" value="Genomic_DNA"/>
</dbReference>
<dbReference type="Pfam" id="PF05524">
    <property type="entry name" value="PEP-utilisers_N"/>
    <property type="match status" value="1"/>
</dbReference>
<dbReference type="GO" id="GO:0008965">
    <property type="term" value="F:phosphoenolpyruvate-protein phosphotransferase activity"/>
    <property type="evidence" value="ECO:0007669"/>
    <property type="project" value="UniProtKB-EC"/>
</dbReference>
<evidence type="ECO:0000256" key="17">
    <source>
        <dbReference type="PIRSR" id="PIRSR000732-2"/>
    </source>
</evidence>